<dbReference type="EMBL" id="QKWP01001993">
    <property type="protein sequence ID" value="RIB05368.1"/>
    <property type="molecule type" value="Genomic_DNA"/>
</dbReference>
<name>A0A397U8G6_9GLOM</name>
<dbReference type="Proteomes" id="UP000266673">
    <property type="component" value="Unassembled WGS sequence"/>
</dbReference>
<evidence type="ECO:0000313" key="2">
    <source>
        <dbReference type="Proteomes" id="UP000266673"/>
    </source>
</evidence>
<comment type="caution">
    <text evidence="1">The sequence shown here is derived from an EMBL/GenBank/DDBJ whole genome shotgun (WGS) entry which is preliminary data.</text>
</comment>
<accession>A0A397U8G6</accession>
<sequence>MFIYKTITTILASSIAKLVIALISSSTSMVPFESIFMFVPILLCFIENKISCIDYMFVCFLLL</sequence>
<keyword evidence="2" id="KW-1185">Reference proteome</keyword>
<dbReference type="AlphaFoldDB" id="A0A397U8G6"/>
<evidence type="ECO:0000313" key="1">
    <source>
        <dbReference type="EMBL" id="RIB05368.1"/>
    </source>
</evidence>
<proteinExistence type="predicted"/>
<gene>
    <name evidence="1" type="ORF">C2G38_2118537</name>
</gene>
<protein>
    <submittedName>
        <fullName evidence="1">Uncharacterized protein</fullName>
    </submittedName>
</protein>
<reference evidence="1 2" key="1">
    <citation type="submission" date="2018-06" db="EMBL/GenBank/DDBJ databases">
        <title>Comparative genomics reveals the genomic features of Rhizophagus irregularis, R. cerebriforme, R. diaphanum and Gigaspora rosea, and their symbiotic lifestyle signature.</title>
        <authorList>
            <person name="Morin E."/>
            <person name="San Clemente H."/>
            <person name="Chen E.C.H."/>
            <person name="De La Providencia I."/>
            <person name="Hainaut M."/>
            <person name="Kuo A."/>
            <person name="Kohler A."/>
            <person name="Murat C."/>
            <person name="Tang N."/>
            <person name="Roy S."/>
            <person name="Loubradou J."/>
            <person name="Henrissat B."/>
            <person name="Grigoriev I.V."/>
            <person name="Corradi N."/>
            <person name="Roux C."/>
            <person name="Martin F.M."/>
        </authorList>
    </citation>
    <scope>NUCLEOTIDE SEQUENCE [LARGE SCALE GENOMIC DNA]</scope>
    <source>
        <strain evidence="1 2">DAOM 194757</strain>
    </source>
</reference>
<organism evidence="1 2">
    <name type="scientific">Gigaspora rosea</name>
    <dbReference type="NCBI Taxonomy" id="44941"/>
    <lineage>
        <taxon>Eukaryota</taxon>
        <taxon>Fungi</taxon>
        <taxon>Fungi incertae sedis</taxon>
        <taxon>Mucoromycota</taxon>
        <taxon>Glomeromycotina</taxon>
        <taxon>Glomeromycetes</taxon>
        <taxon>Diversisporales</taxon>
        <taxon>Gigasporaceae</taxon>
        <taxon>Gigaspora</taxon>
    </lineage>
</organism>